<feature type="region of interest" description="Disordered" evidence="1">
    <location>
        <begin position="52"/>
        <end position="79"/>
    </location>
</feature>
<comment type="caution">
    <text evidence="2">The sequence shown here is derived from an EMBL/GenBank/DDBJ whole genome shotgun (WGS) entry which is preliminary data.</text>
</comment>
<sequence>MSNTRKCFDALDCRGGGPSNSLAAETIVSNTSIIYFFLFVDITMADEQHENGLSSGFRGDSLSKVSGAEQNGGARGVGGGVPEIFSQQKLCNHQRDEKVHNLTNRSEH</sequence>
<evidence type="ECO:0000313" key="2">
    <source>
        <dbReference type="EMBL" id="KAB2620861.1"/>
    </source>
</evidence>
<dbReference type="AlphaFoldDB" id="A0A5N5H3V5"/>
<evidence type="ECO:0000313" key="3">
    <source>
        <dbReference type="Proteomes" id="UP000327157"/>
    </source>
</evidence>
<evidence type="ECO:0000256" key="1">
    <source>
        <dbReference type="SAM" id="MobiDB-lite"/>
    </source>
</evidence>
<reference evidence="2 3" key="1">
    <citation type="submission" date="2019-09" db="EMBL/GenBank/DDBJ databases">
        <authorList>
            <person name="Ou C."/>
        </authorList>
    </citation>
    <scope>NUCLEOTIDE SEQUENCE [LARGE SCALE GENOMIC DNA]</scope>
    <source>
        <strain evidence="2">S2</strain>
        <tissue evidence="2">Leaf</tissue>
    </source>
</reference>
<keyword evidence="3" id="KW-1185">Reference proteome</keyword>
<proteinExistence type="predicted"/>
<accession>A0A5N5H3V5</accession>
<dbReference type="EMBL" id="SMOL01000283">
    <property type="protein sequence ID" value="KAB2620861.1"/>
    <property type="molecule type" value="Genomic_DNA"/>
</dbReference>
<protein>
    <submittedName>
        <fullName evidence="2">Uncharacterized protein</fullName>
    </submittedName>
</protein>
<name>A0A5N5H3V5_9ROSA</name>
<organism evidence="2 3">
    <name type="scientific">Pyrus ussuriensis x Pyrus communis</name>
    <dbReference type="NCBI Taxonomy" id="2448454"/>
    <lineage>
        <taxon>Eukaryota</taxon>
        <taxon>Viridiplantae</taxon>
        <taxon>Streptophyta</taxon>
        <taxon>Embryophyta</taxon>
        <taxon>Tracheophyta</taxon>
        <taxon>Spermatophyta</taxon>
        <taxon>Magnoliopsida</taxon>
        <taxon>eudicotyledons</taxon>
        <taxon>Gunneridae</taxon>
        <taxon>Pentapetalae</taxon>
        <taxon>rosids</taxon>
        <taxon>fabids</taxon>
        <taxon>Rosales</taxon>
        <taxon>Rosaceae</taxon>
        <taxon>Amygdaloideae</taxon>
        <taxon>Maleae</taxon>
        <taxon>Pyrus</taxon>
    </lineage>
</organism>
<gene>
    <name evidence="2" type="ORF">D8674_037899</name>
</gene>
<dbReference type="Proteomes" id="UP000327157">
    <property type="component" value="Unassembled WGS sequence"/>
</dbReference>
<reference evidence="2 3" key="2">
    <citation type="submission" date="2019-11" db="EMBL/GenBank/DDBJ databases">
        <title>A de novo genome assembly of a pear dwarfing rootstock.</title>
        <authorList>
            <person name="Wang F."/>
            <person name="Wang J."/>
            <person name="Li S."/>
            <person name="Zhang Y."/>
            <person name="Fang M."/>
            <person name="Ma L."/>
            <person name="Zhao Y."/>
            <person name="Jiang S."/>
        </authorList>
    </citation>
    <scope>NUCLEOTIDE SEQUENCE [LARGE SCALE GENOMIC DNA]</scope>
    <source>
        <strain evidence="2">S2</strain>
        <tissue evidence="2">Leaf</tissue>
    </source>
</reference>